<reference evidence="3" key="1">
    <citation type="submission" date="2022-11" db="UniProtKB">
        <authorList>
            <consortium name="WormBaseParasite"/>
        </authorList>
    </citation>
    <scope>IDENTIFICATION</scope>
</reference>
<organism evidence="2 3">
    <name type="scientific">Romanomermis culicivorax</name>
    <name type="common">Nematode worm</name>
    <dbReference type="NCBI Taxonomy" id="13658"/>
    <lineage>
        <taxon>Eukaryota</taxon>
        <taxon>Metazoa</taxon>
        <taxon>Ecdysozoa</taxon>
        <taxon>Nematoda</taxon>
        <taxon>Enoplea</taxon>
        <taxon>Dorylaimia</taxon>
        <taxon>Mermithida</taxon>
        <taxon>Mermithoidea</taxon>
        <taxon>Mermithidae</taxon>
        <taxon>Romanomermis</taxon>
    </lineage>
</organism>
<dbReference type="WBParaSite" id="nRc.2.0.1.t17439-RA">
    <property type="protein sequence ID" value="nRc.2.0.1.t17439-RA"/>
    <property type="gene ID" value="nRc.2.0.1.g17439"/>
</dbReference>
<dbReference type="AlphaFoldDB" id="A0A915ITC3"/>
<feature type="region of interest" description="Disordered" evidence="1">
    <location>
        <begin position="1"/>
        <end position="24"/>
    </location>
</feature>
<evidence type="ECO:0000256" key="1">
    <source>
        <dbReference type="SAM" id="MobiDB-lite"/>
    </source>
</evidence>
<keyword evidence="2" id="KW-1185">Reference proteome</keyword>
<dbReference type="Proteomes" id="UP000887565">
    <property type="component" value="Unplaced"/>
</dbReference>
<sequence>MEDIPSDEEENDAPQYKNSDDESKIYDFEPLCLNPNIAESNQEDYGSINPDNMCFAQAIVVAIARIHRDDRNPEYKWDNIWESNKHNVSQKRVVKQLKHKAGLSSHQVTVFDFDKELVEYCKSNLQV</sequence>
<proteinExistence type="predicted"/>
<name>A0A915ITC3_ROMCU</name>
<evidence type="ECO:0000313" key="2">
    <source>
        <dbReference type="Proteomes" id="UP000887565"/>
    </source>
</evidence>
<accession>A0A915ITC3</accession>
<evidence type="ECO:0000313" key="3">
    <source>
        <dbReference type="WBParaSite" id="nRc.2.0.1.t17439-RA"/>
    </source>
</evidence>
<feature type="compositionally biased region" description="Acidic residues" evidence="1">
    <location>
        <begin position="1"/>
        <end position="12"/>
    </location>
</feature>
<protein>
    <submittedName>
        <fullName evidence="3">Uncharacterized protein</fullName>
    </submittedName>
</protein>